<accession>A0A8H7C8E0</accession>
<dbReference type="EMBL" id="JABXXO010000010">
    <property type="protein sequence ID" value="KAF7768280.1"/>
    <property type="molecule type" value="Genomic_DNA"/>
</dbReference>
<protein>
    <submittedName>
        <fullName evidence="2">Uncharacterized protein</fullName>
    </submittedName>
</protein>
<feature type="compositionally biased region" description="Basic and acidic residues" evidence="1">
    <location>
        <begin position="118"/>
        <end position="130"/>
    </location>
</feature>
<feature type="region of interest" description="Disordered" evidence="1">
    <location>
        <begin position="195"/>
        <end position="256"/>
    </location>
</feature>
<name>A0A8H7C8E0_AGABI</name>
<comment type="caution">
    <text evidence="2">The sequence shown here is derived from an EMBL/GenBank/DDBJ whole genome shotgun (WGS) entry which is preliminary data.</text>
</comment>
<gene>
    <name evidence="2" type="ORF">Agabi119p4_7523</name>
</gene>
<feature type="compositionally biased region" description="Polar residues" evidence="1">
    <location>
        <begin position="212"/>
        <end position="226"/>
    </location>
</feature>
<evidence type="ECO:0000313" key="3">
    <source>
        <dbReference type="Proteomes" id="UP000629468"/>
    </source>
</evidence>
<reference evidence="2 3" key="1">
    <citation type="journal article" name="Sci. Rep.">
        <title>Telomere-to-telomere assembled and centromere annotated genomes of the two main subspecies of the button mushroom Agaricus bisporus reveal especially polymorphic chromosome ends.</title>
        <authorList>
            <person name="Sonnenberg A.S.M."/>
            <person name="Sedaghat-Telgerd N."/>
            <person name="Lavrijssen B."/>
            <person name="Ohm R.A."/>
            <person name="Hendrickx P.M."/>
            <person name="Scholtmeijer K."/>
            <person name="Baars J.J.P."/>
            <person name="van Peer A."/>
        </authorList>
    </citation>
    <scope>NUCLEOTIDE SEQUENCE [LARGE SCALE GENOMIC DNA]</scope>
    <source>
        <strain evidence="2 3">H119_p4</strain>
    </source>
</reference>
<evidence type="ECO:0000256" key="1">
    <source>
        <dbReference type="SAM" id="MobiDB-lite"/>
    </source>
</evidence>
<dbReference type="Proteomes" id="UP000629468">
    <property type="component" value="Unassembled WGS sequence"/>
</dbReference>
<feature type="compositionally biased region" description="Low complexity" evidence="1">
    <location>
        <begin position="236"/>
        <end position="247"/>
    </location>
</feature>
<organism evidence="2 3">
    <name type="scientific">Agaricus bisporus var. burnettii</name>
    <dbReference type="NCBI Taxonomy" id="192524"/>
    <lineage>
        <taxon>Eukaryota</taxon>
        <taxon>Fungi</taxon>
        <taxon>Dikarya</taxon>
        <taxon>Basidiomycota</taxon>
        <taxon>Agaricomycotina</taxon>
        <taxon>Agaricomycetes</taxon>
        <taxon>Agaricomycetidae</taxon>
        <taxon>Agaricales</taxon>
        <taxon>Agaricineae</taxon>
        <taxon>Agaricaceae</taxon>
        <taxon>Agaricus</taxon>
    </lineage>
</organism>
<evidence type="ECO:0000313" key="2">
    <source>
        <dbReference type="EMBL" id="KAF7768280.1"/>
    </source>
</evidence>
<feature type="region of interest" description="Disordered" evidence="1">
    <location>
        <begin position="76"/>
        <end position="144"/>
    </location>
</feature>
<dbReference type="AlphaFoldDB" id="A0A8H7C8E0"/>
<sequence>MQASFDNKINLLSAHIRSSVDDSILYSISTTHNLWGRTVTLLKDANPAPGSSPIVGAIYWRERLFMVHGHRKPIDDIKRKTPGFVLDAKPTRNGQHRRTQSQVSKKEDTKAPSRKLKGTNDKTDGQERDSKRKRSKSVTIASPPIIASPLQQSFVPLARNPSVFLNKVGLDRTEYEMTYHHEHWKALTILDHERRHHSHHEKNTIVPKTRIRCSTTSAGRNSSGSDDTNRSKHQRSVSFSSSPSTLSTEKVPEDDLFGGTIREEEDELEHAAASLSIPYRNHLFHKNKSPVLHIQPSSLLQDEVFLILVFIYSETKRQDKTNSSGGW</sequence>
<proteinExistence type="predicted"/>